<dbReference type="RefSeq" id="WP_064038859.1">
    <property type="nucleotide sequence ID" value="NZ_LUUH01000110.1"/>
</dbReference>
<evidence type="ECO:0000256" key="1">
    <source>
        <dbReference type="SAM" id="Phobius"/>
    </source>
</evidence>
<accession>A0A177LUF2</accession>
<keyword evidence="1" id="KW-1133">Transmembrane helix</keyword>
<evidence type="ECO:0000313" key="3">
    <source>
        <dbReference type="Proteomes" id="UP000077763"/>
    </source>
</evidence>
<keyword evidence="1" id="KW-0812">Transmembrane</keyword>
<reference evidence="2 3" key="1">
    <citation type="submission" date="2016-03" db="EMBL/GenBank/DDBJ databases">
        <authorList>
            <person name="Ploux O."/>
        </authorList>
    </citation>
    <scope>NUCLEOTIDE SEQUENCE [LARGE SCALE GENOMIC DNA]</scope>
    <source>
        <strain evidence="2 3">R-45371</strain>
    </source>
</reference>
<dbReference type="EMBL" id="LUUH01000110">
    <property type="protein sequence ID" value="OAH96664.1"/>
    <property type="molecule type" value="Genomic_DNA"/>
</dbReference>
<comment type="caution">
    <text evidence="2">The sequence shown here is derived from an EMBL/GenBank/DDBJ whole genome shotgun (WGS) entry which is preliminary data.</text>
</comment>
<gene>
    <name evidence="2" type="ORF">A1353_03265</name>
</gene>
<protein>
    <submittedName>
        <fullName evidence="2">Uncharacterized protein</fullName>
    </submittedName>
</protein>
<proteinExistence type="predicted"/>
<evidence type="ECO:0000313" key="2">
    <source>
        <dbReference type="EMBL" id="OAH96664.1"/>
    </source>
</evidence>
<organism evidence="2 3">
    <name type="scientific">Methylomonas methanica</name>
    <dbReference type="NCBI Taxonomy" id="421"/>
    <lineage>
        <taxon>Bacteria</taxon>
        <taxon>Pseudomonadati</taxon>
        <taxon>Pseudomonadota</taxon>
        <taxon>Gammaproteobacteria</taxon>
        <taxon>Methylococcales</taxon>
        <taxon>Methylococcaceae</taxon>
        <taxon>Methylomonas</taxon>
    </lineage>
</organism>
<keyword evidence="1" id="KW-0472">Membrane</keyword>
<sequence length="125" mass="14173">MTDTPQPQAHSGIYLFLLANTPLHLVVVVLWNVAWLAYCAYTKDWQWFMRSGAVTIVLGAVISFRNVLRLTEEERIHFRNMTIIECFSESEKSNQESDSVAVIYGVWVMIFGTAVAAYGDLIGRL</sequence>
<feature type="transmembrane region" description="Helical" evidence="1">
    <location>
        <begin position="12"/>
        <end position="35"/>
    </location>
</feature>
<dbReference type="Proteomes" id="UP000077763">
    <property type="component" value="Unassembled WGS sequence"/>
</dbReference>
<feature type="transmembrane region" description="Helical" evidence="1">
    <location>
        <begin position="100"/>
        <end position="119"/>
    </location>
</feature>
<name>A0A177LUF2_METMH</name>
<feature type="transmembrane region" description="Helical" evidence="1">
    <location>
        <begin position="47"/>
        <end position="68"/>
    </location>
</feature>
<dbReference type="AlphaFoldDB" id="A0A177LUF2"/>